<reference evidence="1 2" key="1">
    <citation type="submission" date="2020-08" db="EMBL/GenBank/DDBJ databases">
        <title>Genomic Encyclopedia of Type Strains, Phase IV (KMG-IV): sequencing the most valuable type-strain genomes for metagenomic binning, comparative biology and taxonomic classification.</title>
        <authorList>
            <person name="Goeker M."/>
        </authorList>
    </citation>
    <scope>NUCLEOTIDE SEQUENCE [LARGE SCALE GENOMIC DNA]</scope>
    <source>
        <strain evidence="1 2">DSM 27165</strain>
    </source>
</reference>
<protein>
    <recommendedName>
        <fullName evidence="3">SRPBCC family protein</fullName>
    </recommendedName>
</protein>
<organism evidence="1 2">
    <name type="scientific">Chitinivorax tropicus</name>
    <dbReference type="NCBI Taxonomy" id="714531"/>
    <lineage>
        <taxon>Bacteria</taxon>
        <taxon>Pseudomonadati</taxon>
        <taxon>Pseudomonadota</taxon>
        <taxon>Betaproteobacteria</taxon>
        <taxon>Chitinivorax</taxon>
    </lineage>
</organism>
<dbReference type="AlphaFoldDB" id="A0A840MYG5"/>
<dbReference type="EMBL" id="JACHHY010000027">
    <property type="protein sequence ID" value="MBB5020191.1"/>
    <property type="molecule type" value="Genomic_DNA"/>
</dbReference>
<sequence>MDIEHSIDLPVPLHDVVAQLQAPIRLQHGAGSAPLSGAWFVWVYQVALRGVGVAAFWPRGTDVSSKDYITPTGRRAYALRGTGHSRLIRRWDHHITLLESDQGTRYIDHMEIDAGWLTPAIWLLAKCFYVHRQRRWLKLARNGFVFS</sequence>
<evidence type="ECO:0000313" key="2">
    <source>
        <dbReference type="Proteomes" id="UP000575898"/>
    </source>
</evidence>
<gene>
    <name evidence="1" type="ORF">HNQ59_003508</name>
</gene>
<dbReference type="RefSeq" id="WP_184041598.1">
    <property type="nucleotide sequence ID" value="NZ_JACHHY010000027.1"/>
</dbReference>
<proteinExistence type="predicted"/>
<keyword evidence="2" id="KW-1185">Reference proteome</keyword>
<evidence type="ECO:0000313" key="1">
    <source>
        <dbReference type="EMBL" id="MBB5020191.1"/>
    </source>
</evidence>
<evidence type="ECO:0008006" key="3">
    <source>
        <dbReference type="Google" id="ProtNLM"/>
    </source>
</evidence>
<name>A0A840MYG5_9PROT</name>
<comment type="caution">
    <text evidence="1">The sequence shown here is derived from an EMBL/GenBank/DDBJ whole genome shotgun (WGS) entry which is preliminary data.</text>
</comment>
<dbReference type="Proteomes" id="UP000575898">
    <property type="component" value="Unassembled WGS sequence"/>
</dbReference>
<accession>A0A840MYG5</accession>